<reference evidence="3 4" key="1">
    <citation type="journal article" date="2019" name="Nat. Med.">
        <title>A library of human gut bacterial isolates paired with longitudinal multiomics data enables mechanistic microbiome research.</title>
        <authorList>
            <person name="Poyet M."/>
            <person name="Groussin M."/>
            <person name="Gibbons S.M."/>
            <person name="Avila-Pacheco J."/>
            <person name="Jiang X."/>
            <person name="Kearney S.M."/>
            <person name="Perrotta A.R."/>
            <person name="Berdy B."/>
            <person name="Zhao S."/>
            <person name="Lieberman T.D."/>
            <person name="Swanson P.K."/>
            <person name="Smith M."/>
            <person name="Roesemann S."/>
            <person name="Alexander J.E."/>
            <person name="Rich S.A."/>
            <person name="Livny J."/>
            <person name="Vlamakis H."/>
            <person name="Clish C."/>
            <person name="Bullock K."/>
            <person name="Deik A."/>
            <person name="Scott J."/>
            <person name="Pierce K.A."/>
            <person name="Xavier R.J."/>
            <person name="Alm E.J."/>
        </authorList>
    </citation>
    <scope>NUCLEOTIDE SEQUENCE [LARGE SCALE GENOMIC DNA]</scope>
    <source>
        <strain evidence="3 4">BIOML-A160</strain>
    </source>
</reference>
<dbReference type="AlphaFoldDB" id="A0A7J5K1G3"/>
<dbReference type="Pfam" id="PF20448">
    <property type="entry name" value="DUF6705"/>
    <property type="match status" value="1"/>
</dbReference>
<dbReference type="EMBL" id="WCRW01000003">
    <property type="protein sequence ID" value="KAB4457815.1"/>
    <property type="molecule type" value="Genomic_DNA"/>
</dbReference>
<gene>
    <name evidence="3" type="ORF">GAN75_06405</name>
</gene>
<dbReference type="InterPro" id="IPR046551">
    <property type="entry name" value="DUF6705"/>
</dbReference>
<feature type="chain" id="PRO_5029628246" description="DUF6705 domain-containing protein" evidence="1">
    <location>
        <begin position="21"/>
        <end position="165"/>
    </location>
</feature>
<protein>
    <recommendedName>
        <fullName evidence="2">DUF6705 domain-containing protein</fullName>
    </recommendedName>
</protein>
<comment type="caution">
    <text evidence="3">The sequence shown here is derived from an EMBL/GenBank/DDBJ whole genome shotgun (WGS) entry which is preliminary data.</text>
</comment>
<organism evidence="3 4">
    <name type="scientific">Bacteroides thetaiotaomicron</name>
    <dbReference type="NCBI Taxonomy" id="818"/>
    <lineage>
        <taxon>Bacteria</taxon>
        <taxon>Pseudomonadati</taxon>
        <taxon>Bacteroidota</taxon>
        <taxon>Bacteroidia</taxon>
        <taxon>Bacteroidales</taxon>
        <taxon>Bacteroidaceae</taxon>
        <taxon>Bacteroides</taxon>
    </lineage>
</organism>
<accession>A0A7J5K1G3</accession>
<evidence type="ECO:0000313" key="3">
    <source>
        <dbReference type="EMBL" id="KAB4457815.1"/>
    </source>
</evidence>
<dbReference type="RefSeq" id="WP_090613791.1">
    <property type="nucleotide sequence ID" value="NZ_CP072224.1"/>
</dbReference>
<feature type="domain" description="DUF6705" evidence="2">
    <location>
        <begin position="1"/>
        <end position="93"/>
    </location>
</feature>
<evidence type="ECO:0000256" key="1">
    <source>
        <dbReference type="SAM" id="SignalP"/>
    </source>
</evidence>
<dbReference type="Proteomes" id="UP000436825">
    <property type="component" value="Unassembled WGS sequence"/>
</dbReference>
<sequence>MKTTTAALLFSMLCVLTANSQQIVYRKAAHDLTPFTGTWIGIKDDMKYEITLKKGIRNVILNDIDYTFELVFTSSVKWFKNGLLIREHVTNAPKAILEGTVSKPDSLFLDYLTYYDEEKGYNGEGYFKIDAQNPQKAILHLGSISLGKNRGKLDFPTNMELTKVK</sequence>
<proteinExistence type="predicted"/>
<keyword evidence="1" id="KW-0732">Signal</keyword>
<feature type="signal peptide" evidence="1">
    <location>
        <begin position="1"/>
        <end position="20"/>
    </location>
</feature>
<name>A0A7J5K1G3_BACT4</name>
<evidence type="ECO:0000313" key="4">
    <source>
        <dbReference type="Proteomes" id="UP000436825"/>
    </source>
</evidence>
<evidence type="ECO:0000259" key="2">
    <source>
        <dbReference type="Pfam" id="PF20448"/>
    </source>
</evidence>